<dbReference type="Pfam" id="PF00890">
    <property type="entry name" value="FAD_binding_2"/>
    <property type="match status" value="1"/>
</dbReference>
<evidence type="ECO:0000256" key="1">
    <source>
        <dbReference type="ARBA" id="ARBA00001974"/>
    </source>
</evidence>
<comment type="cofactor">
    <cofactor evidence="1">
        <name>FAD</name>
        <dbReference type="ChEBI" id="CHEBI:57692"/>
    </cofactor>
</comment>
<keyword evidence="3" id="KW-0274">FAD</keyword>
<dbReference type="Gene3D" id="3.50.50.60">
    <property type="entry name" value="FAD/NAD(P)-binding domain"/>
    <property type="match status" value="1"/>
</dbReference>
<dbReference type="PANTHER" id="PTHR43400:SF7">
    <property type="entry name" value="FAD-DEPENDENT OXIDOREDUCTASE 2 FAD BINDING DOMAIN-CONTAINING PROTEIN"/>
    <property type="match status" value="1"/>
</dbReference>
<comment type="caution">
    <text evidence="6">The sequence shown here is derived from an EMBL/GenBank/DDBJ whole genome shotgun (WGS) entry which is preliminary data.</text>
</comment>
<dbReference type="Gene3D" id="3.90.700.10">
    <property type="entry name" value="Succinate dehydrogenase/fumarate reductase flavoprotein, catalytic domain"/>
    <property type="match status" value="1"/>
</dbReference>
<evidence type="ECO:0000313" key="6">
    <source>
        <dbReference type="EMBL" id="GGE51841.1"/>
    </source>
</evidence>
<keyword evidence="7" id="KW-1185">Reference proteome</keyword>
<dbReference type="RefSeq" id="WP_188410746.1">
    <property type="nucleotide sequence ID" value="NZ_BMCP01000005.1"/>
</dbReference>
<keyword evidence="2" id="KW-0285">Flavoprotein</keyword>
<dbReference type="Proteomes" id="UP000602745">
    <property type="component" value="Unassembled WGS sequence"/>
</dbReference>
<protein>
    <submittedName>
        <fullName evidence="6">Tricarballylate dehydrogenase</fullName>
    </submittedName>
</protein>
<reference evidence="6" key="1">
    <citation type="journal article" date="2014" name="Int. J. Syst. Evol. Microbiol.">
        <title>Complete genome sequence of Corynebacterium casei LMG S-19264T (=DSM 44701T), isolated from a smear-ripened cheese.</title>
        <authorList>
            <consortium name="US DOE Joint Genome Institute (JGI-PGF)"/>
            <person name="Walter F."/>
            <person name="Albersmeier A."/>
            <person name="Kalinowski J."/>
            <person name="Ruckert C."/>
        </authorList>
    </citation>
    <scope>NUCLEOTIDE SEQUENCE</scope>
    <source>
        <strain evidence="6">CCM 7684</strain>
    </source>
</reference>
<accession>A0A8J2YM11</accession>
<dbReference type="SUPFAM" id="SSF56425">
    <property type="entry name" value="Succinate dehydrogenase/fumarate reductase flavoprotein, catalytic domain"/>
    <property type="match status" value="1"/>
</dbReference>
<evidence type="ECO:0000256" key="4">
    <source>
        <dbReference type="ARBA" id="ARBA00023002"/>
    </source>
</evidence>
<feature type="domain" description="FAD-dependent oxidoreductase 2 FAD-binding" evidence="5">
    <location>
        <begin position="7"/>
        <end position="473"/>
    </location>
</feature>
<name>A0A8J2YM11_9RHOB</name>
<dbReference type="EMBL" id="BMCP01000005">
    <property type="protein sequence ID" value="GGE51841.1"/>
    <property type="molecule type" value="Genomic_DNA"/>
</dbReference>
<evidence type="ECO:0000256" key="2">
    <source>
        <dbReference type="ARBA" id="ARBA00022630"/>
    </source>
</evidence>
<dbReference type="InterPro" id="IPR036188">
    <property type="entry name" value="FAD/NAD-bd_sf"/>
</dbReference>
<dbReference type="AlphaFoldDB" id="A0A8J2YM11"/>
<gene>
    <name evidence="6" type="ORF">GCM10007276_31120</name>
</gene>
<keyword evidence="4" id="KW-0560">Oxidoreductase</keyword>
<dbReference type="SUPFAM" id="SSF51905">
    <property type="entry name" value="FAD/NAD(P)-binding domain"/>
    <property type="match status" value="1"/>
</dbReference>
<dbReference type="InterPro" id="IPR003953">
    <property type="entry name" value="FAD-dep_OxRdtase_2_FAD-bd"/>
</dbReference>
<dbReference type="NCBIfam" id="NF006130">
    <property type="entry name" value="PRK08274.1"/>
    <property type="match status" value="1"/>
</dbReference>
<sequence length="507" mass="54663">MTKDEYDVVVVGAGNAALCAALSAHENGARVLVLEKAPYDERGGNSLFTAGGFRFAHDGVEDLRKTVLVDLSEEEANQIEIPPLSKAKYMDELMKVTENLSDETLAEILIGSSKETMGWLRQQGVRFIPMFNRQSFVVNGKHVFYGGVSIEAVGGGYGLVQFLMTRAENLGIEIRYSTAARALLQHQSGAISGLRVFGPNGYEEIGAKAVVLGSGGFEANPEMRTRYFGPGWEHCRVRGTKHNTGDGIRMALDIGAQPFGGWSTCHAVQWDISAPPFGDRVVLDNFQKHSYPIGIVVNMKGERFLDEGADYRNHTYAKYGREVMKQPGRAAVQIFDAKTISMVRDEYRIRQVTKVESDTIEGLAEQLEINPEALQKTIAEFNAACQPGTYNPSILDGVGTKGITPPKSNWALPIDKPPYTGFVVTCGITFTFGGLRINDTGAVQDTTENTIPGLYAAGELVGGIFYENYLGGAGLMSGSVFGRLAGRSAATYAVGAGASSPALAQAN</sequence>
<dbReference type="InterPro" id="IPR027477">
    <property type="entry name" value="Succ_DH/fumarate_Rdtase_cat_sf"/>
</dbReference>
<evidence type="ECO:0000256" key="3">
    <source>
        <dbReference type="ARBA" id="ARBA00022827"/>
    </source>
</evidence>
<evidence type="ECO:0000259" key="5">
    <source>
        <dbReference type="Pfam" id="PF00890"/>
    </source>
</evidence>
<evidence type="ECO:0000313" key="7">
    <source>
        <dbReference type="Proteomes" id="UP000602745"/>
    </source>
</evidence>
<reference evidence="6" key="2">
    <citation type="submission" date="2020-09" db="EMBL/GenBank/DDBJ databases">
        <authorList>
            <person name="Sun Q."/>
            <person name="Sedlacek I."/>
        </authorList>
    </citation>
    <scope>NUCLEOTIDE SEQUENCE</scope>
    <source>
        <strain evidence="6">CCM 7684</strain>
    </source>
</reference>
<organism evidence="6 7">
    <name type="scientific">Agaricicola taiwanensis</name>
    <dbReference type="NCBI Taxonomy" id="591372"/>
    <lineage>
        <taxon>Bacteria</taxon>
        <taxon>Pseudomonadati</taxon>
        <taxon>Pseudomonadota</taxon>
        <taxon>Alphaproteobacteria</taxon>
        <taxon>Rhodobacterales</taxon>
        <taxon>Paracoccaceae</taxon>
        <taxon>Agaricicola</taxon>
    </lineage>
</organism>
<dbReference type="InterPro" id="IPR050315">
    <property type="entry name" value="FAD-oxidoreductase_2"/>
</dbReference>
<dbReference type="GO" id="GO:0016491">
    <property type="term" value="F:oxidoreductase activity"/>
    <property type="evidence" value="ECO:0007669"/>
    <property type="project" value="UniProtKB-KW"/>
</dbReference>
<proteinExistence type="predicted"/>
<dbReference type="PANTHER" id="PTHR43400">
    <property type="entry name" value="FUMARATE REDUCTASE"/>
    <property type="match status" value="1"/>
</dbReference>